<dbReference type="PANTHER" id="PTHR10972">
    <property type="entry name" value="OXYSTEROL-BINDING PROTEIN-RELATED"/>
    <property type="match status" value="1"/>
</dbReference>
<dbReference type="PANTHER" id="PTHR10972:SF209">
    <property type="entry name" value="OXYSTEROL-BINDING PROTEIN"/>
    <property type="match status" value="1"/>
</dbReference>
<feature type="region of interest" description="Disordered" evidence="4">
    <location>
        <begin position="33"/>
        <end position="74"/>
    </location>
</feature>
<dbReference type="PROSITE" id="PS01013">
    <property type="entry name" value="OSBP"/>
    <property type="match status" value="1"/>
</dbReference>
<evidence type="ECO:0000313" key="6">
    <source>
        <dbReference type="Proteomes" id="UP000594262"/>
    </source>
</evidence>
<dbReference type="GO" id="GO:0005886">
    <property type="term" value="C:plasma membrane"/>
    <property type="evidence" value="ECO:0007669"/>
    <property type="project" value="TreeGrafter"/>
</dbReference>
<protein>
    <recommendedName>
        <fullName evidence="3">Oxysterol-binding protein</fullName>
    </recommendedName>
</protein>
<reference evidence="5" key="1">
    <citation type="submission" date="2021-01" db="UniProtKB">
        <authorList>
            <consortium name="EnsemblMetazoa"/>
        </authorList>
    </citation>
    <scope>IDENTIFICATION</scope>
</reference>
<dbReference type="AlphaFoldDB" id="A0A7M5XFA5"/>
<dbReference type="OrthoDB" id="416222at2759"/>
<keyword evidence="3" id="KW-0445">Lipid transport</keyword>
<evidence type="ECO:0000256" key="1">
    <source>
        <dbReference type="ARBA" id="ARBA00023121"/>
    </source>
</evidence>
<organism evidence="5 6">
    <name type="scientific">Clytia hemisphaerica</name>
    <dbReference type="NCBI Taxonomy" id="252671"/>
    <lineage>
        <taxon>Eukaryota</taxon>
        <taxon>Metazoa</taxon>
        <taxon>Cnidaria</taxon>
        <taxon>Hydrozoa</taxon>
        <taxon>Hydroidolina</taxon>
        <taxon>Leptothecata</taxon>
        <taxon>Obeliida</taxon>
        <taxon>Clytiidae</taxon>
        <taxon>Clytia</taxon>
    </lineage>
</organism>
<sequence>MTTRDCMDDKDDYLDVFYDATETLSEYEFEASVRIEDESEESSNEEAPMTATTVDHTESNGVLSVPQQNDVKLSPRSQKRLPKYRKQLPATMASRNDFSVWNVLKQAVGKDLSRITMPVIFNEPLSFLQRISEYMDYVDILHKATETEDSLERLLLVSVFMISCNASTESRIGKPFNPLLGETFELIREDMDFKICAEQVSHHPPVSALYAESESGFELTMTMQPELKFWGKDIEVKPKGGVTIKIPKYNDIYTFDYISSGVHNIIVGQLWIELYGSCTIRNQTTGESATITFKPAGWFSKEMNQVEGYIFNQKKEKVTYLRSDWTKYVCSCPIKHESALQNALKGPLSEDDIELCKIPPEATINWKVRPKPSITSEMYMMTEFAMGLNELLDEHKEVVAPTDCRYRPDLRCLENGDMDAAAQEKIRLEEAQRARRKERNATGGTWSPRWFSYDVVDHSDSKEWMYTNKYFDRDFSTCPQIYE</sequence>
<dbReference type="GO" id="GO:0005829">
    <property type="term" value="C:cytosol"/>
    <property type="evidence" value="ECO:0007669"/>
    <property type="project" value="TreeGrafter"/>
</dbReference>
<evidence type="ECO:0000313" key="5">
    <source>
        <dbReference type="EnsemblMetazoa" id="CLYHEMP021113.2"/>
    </source>
</evidence>
<proteinExistence type="inferred from homology"/>
<dbReference type="FunFam" id="2.40.160.120:FF:000005">
    <property type="entry name" value="Oxysterol-binding protein"/>
    <property type="match status" value="1"/>
</dbReference>
<dbReference type="Pfam" id="PF01237">
    <property type="entry name" value="Oxysterol_BP"/>
    <property type="match status" value="1"/>
</dbReference>
<dbReference type="Gene3D" id="2.40.160.120">
    <property type="match status" value="1"/>
</dbReference>
<keyword evidence="6" id="KW-1185">Reference proteome</keyword>
<dbReference type="GO" id="GO:0032934">
    <property type="term" value="F:sterol binding"/>
    <property type="evidence" value="ECO:0007669"/>
    <property type="project" value="TreeGrafter"/>
</dbReference>
<keyword evidence="3" id="KW-0813">Transport</keyword>
<dbReference type="Proteomes" id="UP000594262">
    <property type="component" value="Unplaced"/>
</dbReference>
<dbReference type="GO" id="GO:0006869">
    <property type="term" value="P:lipid transport"/>
    <property type="evidence" value="ECO:0007669"/>
    <property type="project" value="UniProtKB-KW"/>
</dbReference>
<evidence type="ECO:0000256" key="2">
    <source>
        <dbReference type="RuleBase" id="RU003844"/>
    </source>
</evidence>
<keyword evidence="1" id="KW-0446">Lipid-binding</keyword>
<dbReference type="InterPro" id="IPR000648">
    <property type="entry name" value="Oxysterol-bd"/>
</dbReference>
<name>A0A7M5XFA5_9CNID</name>
<evidence type="ECO:0000256" key="4">
    <source>
        <dbReference type="SAM" id="MobiDB-lite"/>
    </source>
</evidence>
<evidence type="ECO:0000256" key="3">
    <source>
        <dbReference type="RuleBase" id="RU003845"/>
    </source>
</evidence>
<dbReference type="InterPro" id="IPR037239">
    <property type="entry name" value="OSBP_sf"/>
</dbReference>
<dbReference type="Gene3D" id="3.30.70.3490">
    <property type="match status" value="1"/>
</dbReference>
<dbReference type="InterPro" id="IPR018494">
    <property type="entry name" value="Oxysterol-bd_CS"/>
</dbReference>
<dbReference type="GO" id="GO:0097038">
    <property type="term" value="C:perinuclear endoplasmic reticulum"/>
    <property type="evidence" value="ECO:0007669"/>
    <property type="project" value="TreeGrafter"/>
</dbReference>
<dbReference type="SUPFAM" id="SSF144000">
    <property type="entry name" value="Oxysterol-binding protein-like"/>
    <property type="match status" value="1"/>
</dbReference>
<accession>A0A7M5XFA5</accession>
<feature type="compositionally biased region" description="Polar residues" evidence="4">
    <location>
        <begin position="50"/>
        <end position="71"/>
    </location>
</feature>
<dbReference type="EnsemblMetazoa" id="CLYHEMT021113.2">
    <property type="protein sequence ID" value="CLYHEMP021113.2"/>
    <property type="gene ID" value="CLYHEMG021113"/>
</dbReference>
<comment type="similarity">
    <text evidence="2">Belongs to the OSBP family.</text>
</comment>